<dbReference type="EMBL" id="CP041636">
    <property type="protein sequence ID" value="QDO98345.1"/>
    <property type="molecule type" value="Genomic_DNA"/>
</dbReference>
<name>A0A516H3M8_9PROT</name>
<gene>
    <name evidence="1" type="ORF">FNB15_14160</name>
</gene>
<dbReference type="KEGG" id="fer:FNB15_14160"/>
<sequence>MLAEMLVWTGTQATKPARQLGYARAAVSLWSRRRRWTRDWAEHESNTRDFALKTVAACRRRDTVWLLGGGTLSDLPLTELSALFKRVVVYDIAWLPQARVAARRWPNVELKLADVTGVVRPLSEWRLGMPLPIPQADAMADLDPVPPDCVLSLNLLSQLPLLPMEYVQRQGMTLQSAETFGRAILQAHLRGLEAFTCPVGLIADARRIWRSRAGEVVLSESAVLGVKLPAPEKSWHWPVAPRGEIDNETGLEILVEASRLNTESPD</sequence>
<organism evidence="1 2">
    <name type="scientific">Ferrovibrio terrae</name>
    <dbReference type="NCBI Taxonomy" id="2594003"/>
    <lineage>
        <taxon>Bacteria</taxon>
        <taxon>Pseudomonadati</taxon>
        <taxon>Pseudomonadota</taxon>
        <taxon>Alphaproteobacteria</taxon>
        <taxon>Rhodospirillales</taxon>
        <taxon>Rhodospirillaceae</taxon>
        <taxon>Ferrovibrio</taxon>
    </lineage>
</organism>
<evidence type="ECO:0000313" key="1">
    <source>
        <dbReference type="EMBL" id="QDO98345.1"/>
    </source>
</evidence>
<evidence type="ECO:0008006" key="3">
    <source>
        <dbReference type="Google" id="ProtNLM"/>
    </source>
</evidence>
<proteinExistence type="predicted"/>
<protein>
    <recommendedName>
        <fullName evidence="3">Class I SAM-dependent methyltransferase</fullName>
    </recommendedName>
</protein>
<keyword evidence="2" id="KW-1185">Reference proteome</keyword>
<accession>A0A516H3M8</accession>
<dbReference type="AlphaFoldDB" id="A0A516H3M8"/>
<reference evidence="1 2" key="1">
    <citation type="submission" date="2019-07" db="EMBL/GenBank/DDBJ databases">
        <title>Genome sequencing for Ferrovibrio sp. K5.</title>
        <authorList>
            <person name="Park S.-J."/>
        </authorList>
    </citation>
    <scope>NUCLEOTIDE SEQUENCE [LARGE SCALE GENOMIC DNA]</scope>
    <source>
        <strain evidence="1 2">K5</strain>
    </source>
</reference>
<dbReference type="Proteomes" id="UP000317496">
    <property type="component" value="Chromosome"/>
</dbReference>
<dbReference type="OrthoDB" id="5449792at2"/>
<evidence type="ECO:0000313" key="2">
    <source>
        <dbReference type="Proteomes" id="UP000317496"/>
    </source>
</evidence>
<dbReference type="RefSeq" id="WP_144069326.1">
    <property type="nucleotide sequence ID" value="NZ_CP041636.1"/>
</dbReference>